<organism evidence="1 2">
    <name type="scientific">Plakobranchus ocellatus</name>
    <dbReference type="NCBI Taxonomy" id="259542"/>
    <lineage>
        <taxon>Eukaryota</taxon>
        <taxon>Metazoa</taxon>
        <taxon>Spiralia</taxon>
        <taxon>Lophotrochozoa</taxon>
        <taxon>Mollusca</taxon>
        <taxon>Gastropoda</taxon>
        <taxon>Heterobranchia</taxon>
        <taxon>Euthyneura</taxon>
        <taxon>Panpulmonata</taxon>
        <taxon>Sacoglossa</taxon>
        <taxon>Placobranchoidea</taxon>
        <taxon>Plakobranchidae</taxon>
        <taxon>Plakobranchus</taxon>
    </lineage>
</organism>
<dbReference type="Proteomes" id="UP000735302">
    <property type="component" value="Unassembled WGS sequence"/>
</dbReference>
<sequence>MEYALAVGVVGCCLNRLVNFTLEAFSDSRLSRHYTYRDPGGPAQQVYTVVPSPLIGFPVKNVLIHVRKNRQNDAVTLCEVYAFGEVACQAGKFGRQCEHDCNCVDQTEACFVSTGGCPSGCAAGYTGEDCYTLLVPYSVLTCLRHIC</sequence>
<evidence type="ECO:0000313" key="2">
    <source>
        <dbReference type="Proteomes" id="UP000735302"/>
    </source>
</evidence>
<dbReference type="AlphaFoldDB" id="A0AAV3Z832"/>
<comment type="caution">
    <text evidence="1">The sequence shown here is derived from an EMBL/GenBank/DDBJ whole genome shotgun (WGS) entry which is preliminary data.</text>
</comment>
<dbReference type="EMBL" id="BLXT01002061">
    <property type="protein sequence ID" value="GFN90790.1"/>
    <property type="molecule type" value="Genomic_DNA"/>
</dbReference>
<reference evidence="1 2" key="1">
    <citation type="journal article" date="2021" name="Elife">
        <title>Chloroplast acquisition without the gene transfer in kleptoplastic sea slugs, Plakobranchus ocellatus.</title>
        <authorList>
            <person name="Maeda T."/>
            <person name="Takahashi S."/>
            <person name="Yoshida T."/>
            <person name="Shimamura S."/>
            <person name="Takaki Y."/>
            <person name="Nagai Y."/>
            <person name="Toyoda A."/>
            <person name="Suzuki Y."/>
            <person name="Arimoto A."/>
            <person name="Ishii H."/>
            <person name="Satoh N."/>
            <person name="Nishiyama T."/>
            <person name="Hasebe M."/>
            <person name="Maruyama T."/>
            <person name="Minagawa J."/>
            <person name="Obokata J."/>
            <person name="Shigenobu S."/>
        </authorList>
    </citation>
    <scope>NUCLEOTIDE SEQUENCE [LARGE SCALE GENOMIC DNA]</scope>
</reference>
<keyword evidence="1" id="KW-0675">Receptor</keyword>
<protein>
    <submittedName>
        <fullName evidence="1">Receptor-type tyrosine-protein phosphatase kappa-like</fullName>
    </submittedName>
</protein>
<name>A0AAV3Z832_9GAST</name>
<proteinExistence type="predicted"/>
<accession>A0AAV3Z832</accession>
<evidence type="ECO:0000313" key="1">
    <source>
        <dbReference type="EMBL" id="GFN90790.1"/>
    </source>
</evidence>
<keyword evidence="2" id="KW-1185">Reference proteome</keyword>
<dbReference type="Gene3D" id="2.170.300.10">
    <property type="entry name" value="Tie2 ligand-binding domain superfamily"/>
    <property type="match status" value="1"/>
</dbReference>
<gene>
    <name evidence="1" type="ORF">PoB_001729600</name>
</gene>